<proteinExistence type="predicted"/>
<reference evidence="1" key="1">
    <citation type="journal article" date="2019" name="Ecotoxicol. Environ. Saf.">
        <title>Microbial characterization of heavy metal resistant bacterial strains isolated from an electroplating wastewater treatment plant.</title>
        <authorList>
            <person name="Cai X."/>
            <person name="Zheng X."/>
            <person name="Zhang D."/>
            <person name="Iqbal W."/>
            <person name="Liu C."/>
            <person name="Yang B."/>
            <person name="Zhao X."/>
            <person name="Lu X."/>
            <person name="Mao Y."/>
        </authorList>
    </citation>
    <scope>NUCLEOTIDE SEQUENCE [LARGE SCALE GENOMIC DNA]</scope>
    <source>
        <strain evidence="1">Ni1-3</strain>
    </source>
</reference>
<protein>
    <submittedName>
        <fullName evidence="1">Uncharacterized protein</fullName>
    </submittedName>
</protein>
<sequence length="80" mass="8699">MQSISGECKPSPAFAESLIYHSVIELVNSPQGIGLRRLALANVECADPIKWIGIRPQYQDLVNSLAPTKGASLTGYWAKK</sequence>
<dbReference type="EMBL" id="CP031775">
    <property type="protein sequence ID" value="QDZ92558.1"/>
    <property type="molecule type" value="Genomic_DNA"/>
</dbReference>
<accession>A0A5B8R330</accession>
<gene>
    <name evidence="1" type="ORF">D0436_19980</name>
</gene>
<dbReference type="AlphaFoldDB" id="A0A5B8R330"/>
<evidence type="ECO:0000313" key="1">
    <source>
        <dbReference type="EMBL" id="QDZ92558.1"/>
    </source>
</evidence>
<organism evidence="1">
    <name type="scientific">Shewanella decolorationis</name>
    <dbReference type="NCBI Taxonomy" id="256839"/>
    <lineage>
        <taxon>Bacteria</taxon>
        <taxon>Pseudomonadati</taxon>
        <taxon>Pseudomonadota</taxon>
        <taxon>Gammaproteobacteria</taxon>
        <taxon>Alteromonadales</taxon>
        <taxon>Shewanellaceae</taxon>
        <taxon>Shewanella</taxon>
    </lineage>
</organism>
<name>A0A5B8R330_9GAMM</name>